<keyword evidence="2" id="KW-1185">Reference proteome</keyword>
<dbReference type="Proteomes" id="UP000634435">
    <property type="component" value="Unassembled WGS sequence"/>
</dbReference>
<proteinExistence type="predicted"/>
<sequence>MEQMFLECQTKIDFVFKYIVIFTSGINYHIQKLLQPFCRFCGISY</sequence>
<evidence type="ECO:0000313" key="2">
    <source>
        <dbReference type="Proteomes" id="UP000634435"/>
    </source>
</evidence>
<organism evidence="1 2">
    <name type="scientific">Virgibacillus kapii</name>
    <dbReference type="NCBI Taxonomy" id="1638645"/>
    <lineage>
        <taxon>Bacteria</taxon>
        <taxon>Bacillati</taxon>
        <taxon>Bacillota</taxon>
        <taxon>Bacilli</taxon>
        <taxon>Bacillales</taxon>
        <taxon>Bacillaceae</taxon>
        <taxon>Virgibacillus</taxon>
    </lineage>
</organism>
<comment type="caution">
    <text evidence="1">The sequence shown here is derived from an EMBL/GenBank/DDBJ whole genome shotgun (WGS) entry which is preliminary data.</text>
</comment>
<reference evidence="2" key="1">
    <citation type="journal article" date="2019" name="Int. J. Syst. Evol. Microbiol.">
        <title>The Global Catalogue of Microorganisms (GCM) 10K type strain sequencing project: providing services to taxonomists for standard genome sequencing and annotation.</title>
        <authorList>
            <consortium name="The Broad Institute Genomics Platform"/>
            <consortium name="The Broad Institute Genome Sequencing Center for Infectious Disease"/>
            <person name="Wu L."/>
            <person name="Ma J."/>
        </authorList>
    </citation>
    <scope>NUCLEOTIDE SEQUENCE [LARGE SCALE GENOMIC DNA]</scope>
    <source>
        <strain evidence="2">JCM 30071</strain>
    </source>
</reference>
<name>A0ABQ2DUU6_9BACI</name>
<gene>
    <name evidence="1" type="ORF">GCM10007111_38550</name>
</gene>
<evidence type="ECO:0000313" key="1">
    <source>
        <dbReference type="EMBL" id="GGJ73230.1"/>
    </source>
</evidence>
<dbReference type="EMBL" id="BMPN01000008">
    <property type="protein sequence ID" value="GGJ73230.1"/>
    <property type="molecule type" value="Genomic_DNA"/>
</dbReference>
<accession>A0ABQ2DUU6</accession>
<protein>
    <submittedName>
        <fullName evidence="1">Uncharacterized protein</fullName>
    </submittedName>
</protein>